<protein>
    <submittedName>
        <fullName evidence="2">Uncharacterized protein</fullName>
    </submittedName>
</protein>
<feature type="coiled-coil region" evidence="1">
    <location>
        <begin position="173"/>
        <end position="207"/>
    </location>
</feature>
<dbReference type="AlphaFoldDB" id="A0AAE0YEU3"/>
<evidence type="ECO:0000313" key="2">
    <source>
        <dbReference type="EMBL" id="KAK3743117.1"/>
    </source>
</evidence>
<dbReference type="Proteomes" id="UP001283361">
    <property type="component" value="Unassembled WGS sequence"/>
</dbReference>
<dbReference type="Pfam" id="PF15175">
    <property type="entry name" value="SPATA24"/>
    <property type="match status" value="1"/>
</dbReference>
<organism evidence="2 3">
    <name type="scientific">Elysia crispata</name>
    <name type="common">lettuce slug</name>
    <dbReference type="NCBI Taxonomy" id="231223"/>
    <lineage>
        <taxon>Eukaryota</taxon>
        <taxon>Metazoa</taxon>
        <taxon>Spiralia</taxon>
        <taxon>Lophotrochozoa</taxon>
        <taxon>Mollusca</taxon>
        <taxon>Gastropoda</taxon>
        <taxon>Heterobranchia</taxon>
        <taxon>Euthyneura</taxon>
        <taxon>Panpulmonata</taxon>
        <taxon>Sacoglossa</taxon>
        <taxon>Placobranchoidea</taxon>
        <taxon>Plakobranchidae</taxon>
        <taxon>Elysia</taxon>
    </lineage>
</organism>
<gene>
    <name evidence="2" type="ORF">RRG08_063979</name>
</gene>
<evidence type="ECO:0000313" key="3">
    <source>
        <dbReference type="Proteomes" id="UP001283361"/>
    </source>
</evidence>
<proteinExistence type="predicted"/>
<dbReference type="InterPro" id="IPR029176">
    <property type="entry name" value="SPATA24"/>
</dbReference>
<evidence type="ECO:0000256" key="1">
    <source>
        <dbReference type="SAM" id="Coils"/>
    </source>
</evidence>
<sequence>MSESSLTLEDLNDSSSQSYVLIQEQMRDLVIIQEATICNLARANVETLNASRDLFNSTLQSKNVEIEMLQKSIADDFVPKAKYEELLEKTKDFIHKAHFDDLQLQNQDECERHTETQAALENIVHQLGEAHEKIKSIEDETKKEKDSFAADERKLKDQLSAAHARNNLLQSQLTEQQIVCEQQQDEITNLRQQLESLHRLKLNQRQKHRQQLHESEVEKQQEAYLQRMMADVGKRSQKKFK</sequence>
<keyword evidence="3" id="KW-1185">Reference proteome</keyword>
<dbReference type="EMBL" id="JAWDGP010006323">
    <property type="protein sequence ID" value="KAK3743117.1"/>
    <property type="molecule type" value="Genomic_DNA"/>
</dbReference>
<accession>A0AAE0YEU3</accession>
<name>A0AAE0YEU3_9GAST</name>
<keyword evidence="1" id="KW-0175">Coiled coil</keyword>
<reference evidence="2" key="1">
    <citation type="journal article" date="2023" name="G3 (Bethesda)">
        <title>A reference genome for the long-term kleptoplast-retaining sea slug Elysia crispata morphotype clarki.</title>
        <authorList>
            <person name="Eastman K.E."/>
            <person name="Pendleton A.L."/>
            <person name="Shaikh M.A."/>
            <person name="Suttiyut T."/>
            <person name="Ogas R."/>
            <person name="Tomko P."/>
            <person name="Gavelis G."/>
            <person name="Widhalm J.R."/>
            <person name="Wisecaver J.H."/>
        </authorList>
    </citation>
    <scope>NUCLEOTIDE SEQUENCE</scope>
    <source>
        <strain evidence="2">ECLA1</strain>
    </source>
</reference>
<comment type="caution">
    <text evidence="2">The sequence shown here is derived from an EMBL/GenBank/DDBJ whole genome shotgun (WGS) entry which is preliminary data.</text>
</comment>